<dbReference type="Proteomes" id="UP000193411">
    <property type="component" value="Unassembled WGS sequence"/>
</dbReference>
<dbReference type="AlphaFoldDB" id="A0A1Y2HZB4"/>
<evidence type="ECO:0000313" key="1">
    <source>
        <dbReference type="EMBL" id="ORZ38502.1"/>
    </source>
</evidence>
<dbReference type="InterPro" id="IPR036770">
    <property type="entry name" value="Ankyrin_rpt-contain_sf"/>
</dbReference>
<proteinExistence type="predicted"/>
<organism evidence="1 2">
    <name type="scientific">Catenaria anguillulae PL171</name>
    <dbReference type="NCBI Taxonomy" id="765915"/>
    <lineage>
        <taxon>Eukaryota</taxon>
        <taxon>Fungi</taxon>
        <taxon>Fungi incertae sedis</taxon>
        <taxon>Blastocladiomycota</taxon>
        <taxon>Blastocladiomycetes</taxon>
        <taxon>Blastocladiales</taxon>
        <taxon>Catenariaceae</taxon>
        <taxon>Catenaria</taxon>
    </lineage>
</organism>
<evidence type="ECO:0000313" key="2">
    <source>
        <dbReference type="Proteomes" id="UP000193411"/>
    </source>
</evidence>
<name>A0A1Y2HZB4_9FUNG</name>
<dbReference type="PANTHER" id="PTHR46586:SF3">
    <property type="entry name" value="ANKYRIN REPEAT-CONTAINING PROTEIN"/>
    <property type="match status" value="1"/>
</dbReference>
<dbReference type="OrthoDB" id="60283at2759"/>
<protein>
    <recommendedName>
        <fullName evidence="3">Ankyrin repeat-containing domain protein</fullName>
    </recommendedName>
</protein>
<dbReference type="STRING" id="765915.A0A1Y2HZB4"/>
<dbReference type="EMBL" id="MCFL01000008">
    <property type="protein sequence ID" value="ORZ38502.1"/>
    <property type="molecule type" value="Genomic_DNA"/>
</dbReference>
<evidence type="ECO:0008006" key="3">
    <source>
        <dbReference type="Google" id="ProtNLM"/>
    </source>
</evidence>
<dbReference type="InterPro" id="IPR052050">
    <property type="entry name" value="SecEffector_AnkRepeat"/>
</dbReference>
<accession>A0A1Y2HZB4</accession>
<dbReference type="PANTHER" id="PTHR46586">
    <property type="entry name" value="ANKYRIN REPEAT-CONTAINING PROTEIN"/>
    <property type="match status" value="1"/>
</dbReference>
<keyword evidence="2" id="KW-1185">Reference proteome</keyword>
<sequence length="689" mass="78716">MYSTATTIPQLSLPVELAEPVLIALLRFCTLPAARGSSKVVHAALNTLSRTLVPDVTRTALIKLWWYSFDDIPPCSTSWLLPMLLDLEQCNDRPLMYTVDGLANAARRGDIGTMDAWFESGLLDDADEFPLSMARHAGGRGGEEHLIQVWEWWLKCKLPWGGPDAIDVDLVLALSYSDDEDVCLRALEWWGKQEWLTLGPVPWRVLVETSGRGFVRVLDWWRAQDGARIWGASEEVLIEASRGGHAHVLEWWWLHFQSSVKCTEEMTDAAIEGGGHLHVLEWWIDKFPLSNPLKSNSKKHQVLVLNNVADLASRHGHVHILQWWFNQVSVMSKSYHTRTKAAVDHAAERGHVAVLNFWLKCSKHPKPHQRMSFMYKNAPNWACAAGRLEVLEWFLSHFPLALDKVSPCPLKNWTAGVRSQCMTLQCLDWRVQHGIPTRFSHMGTAMLRQDRRVEVLEWIVRNGIDYKLGRQAFLSASAAGQIAVLDFLLEQLGREQVEKQLVQWNHVLDRPPSPVLERLTRHKFQVSDMIVTHFMDCSKRVEWAVGLGLVSIAGALQQCIDVCARKGDYESISWCLQQYPAEAKQEILKRANVLHQFDFGMIEFLTMHHLLPQLLDNALLAITQQTGTTRLSPLIRASLPLLDWIHTQLQRRLSRSLSFSWKEEFSMIAKGDLGFCRWVKRRRIGIRDV</sequence>
<comment type="caution">
    <text evidence="1">The sequence shown here is derived from an EMBL/GenBank/DDBJ whole genome shotgun (WGS) entry which is preliminary data.</text>
</comment>
<reference evidence="1 2" key="1">
    <citation type="submission" date="2016-07" db="EMBL/GenBank/DDBJ databases">
        <title>Pervasive Adenine N6-methylation of Active Genes in Fungi.</title>
        <authorList>
            <consortium name="DOE Joint Genome Institute"/>
            <person name="Mondo S.J."/>
            <person name="Dannebaum R.O."/>
            <person name="Kuo R.C."/>
            <person name="Labutti K."/>
            <person name="Haridas S."/>
            <person name="Kuo A."/>
            <person name="Salamov A."/>
            <person name="Ahrendt S.R."/>
            <person name="Lipzen A."/>
            <person name="Sullivan W."/>
            <person name="Andreopoulos W.B."/>
            <person name="Clum A."/>
            <person name="Lindquist E."/>
            <person name="Daum C."/>
            <person name="Ramamoorthy G.K."/>
            <person name="Gryganskyi A."/>
            <person name="Culley D."/>
            <person name="Magnuson J.K."/>
            <person name="James T.Y."/>
            <person name="O'Malley M.A."/>
            <person name="Stajich J.E."/>
            <person name="Spatafora J.W."/>
            <person name="Visel A."/>
            <person name="Grigoriev I.V."/>
        </authorList>
    </citation>
    <scope>NUCLEOTIDE SEQUENCE [LARGE SCALE GENOMIC DNA]</scope>
    <source>
        <strain evidence="1 2">PL171</strain>
    </source>
</reference>
<dbReference type="SUPFAM" id="SSF48403">
    <property type="entry name" value="Ankyrin repeat"/>
    <property type="match status" value="1"/>
</dbReference>
<gene>
    <name evidence="1" type="ORF">BCR44DRAFT_1428398</name>
</gene>
<dbReference type="Gene3D" id="1.25.40.20">
    <property type="entry name" value="Ankyrin repeat-containing domain"/>
    <property type="match status" value="1"/>
</dbReference>